<evidence type="ECO:0000313" key="1">
    <source>
        <dbReference type="EMBL" id="GAG21959.1"/>
    </source>
</evidence>
<name>X0VUA7_9ZZZZ</name>
<reference evidence="1" key="1">
    <citation type="journal article" date="2014" name="Front. Microbiol.">
        <title>High frequency of phylogenetically diverse reductive dehalogenase-homologous genes in deep subseafloor sedimentary metagenomes.</title>
        <authorList>
            <person name="Kawai M."/>
            <person name="Futagami T."/>
            <person name="Toyoda A."/>
            <person name="Takaki Y."/>
            <person name="Nishi S."/>
            <person name="Hori S."/>
            <person name="Arai W."/>
            <person name="Tsubouchi T."/>
            <person name="Morono Y."/>
            <person name="Uchiyama I."/>
            <person name="Ito T."/>
            <person name="Fujiyama A."/>
            <person name="Inagaki F."/>
            <person name="Takami H."/>
        </authorList>
    </citation>
    <scope>NUCLEOTIDE SEQUENCE</scope>
    <source>
        <strain evidence="1">Expedition CK06-06</strain>
    </source>
</reference>
<proteinExistence type="predicted"/>
<protein>
    <submittedName>
        <fullName evidence="1">Uncharacterized protein</fullName>
    </submittedName>
</protein>
<dbReference type="AlphaFoldDB" id="X0VUA7"/>
<sequence>LLPRNRLPCDKSLADFQLPDAQSLASLEELIRFAAENQILHIVYSVAKIVAPRYKPIPEAIQKLKEVYEYMAKPDRLVFRGGAWRLPPDVAQKHIVKPFLEICENYDMKACFCKQNLLSTP</sequence>
<organism evidence="1">
    <name type="scientific">marine sediment metagenome</name>
    <dbReference type="NCBI Taxonomy" id="412755"/>
    <lineage>
        <taxon>unclassified sequences</taxon>
        <taxon>metagenomes</taxon>
        <taxon>ecological metagenomes</taxon>
    </lineage>
</organism>
<accession>X0VUA7</accession>
<gene>
    <name evidence="1" type="ORF">S01H1_47492</name>
</gene>
<feature type="non-terminal residue" evidence="1">
    <location>
        <position position="1"/>
    </location>
</feature>
<comment type="caution">
    <text evidence="1">The sequence shown here is derived from an EMBL/GenBank/DDBJ whole genome shotgun (WGS) entry which is preliminary data.</text>
</comment>
<dbReference type="EMBL" id="BARS01030450">
    <property type="protein sequence ID" value="GAG21959.1"/>
    <property type="molecule type" value="Genomic_DNA"/>
</dbReference>